<protein>
    <submittedName>
        <fullName evidence="2">Uncharacterized protein</fullName>
    </submittedName>
</protein>
<comment type="caution">
    <text evidence="2">The sequence shown here is derived from an EMBL/GenBank/DDBJ whole genome shotgun (WGS) entry which is preliminary data.</text>
</comment>
<dbReference type="AlphaFoldDB" id="A0AAD6JKS6"/>
<feature type="region of interest" description="Disordered" evidence="1">
    <location>
        <begin position="102"/>
        <end position="126"/>
    </location>
</feature>
<proteinExistence type="predicted"/>
<organism evidence="2 3">
    <name type="scientific">Salix udensis</name>
    <dbReference type="NCBI Taxonomy" id="889485"/>
    <lineage>
        <taxon>Eukaryota</taxon>
        <taxon>Viridiplantae</taxon>
        <taxon>Streptophyta</taxon>
        <taxon>Embryophyta</taxon>
        <taxon>Tracheophyta</taxon>
        <taxon>Spermatophyta</taxon>
        <taxon>Magnoliopsida</taxon>
        <taxon>eudicotyledons</taxon>
        <taxon>Gunneridae</taxon>
        <taxon>Pentapetalae</taxon>
        <taxon>rosids</taxon>
        <taxon>fabids</taxon>
        <taxon>Malpighiales</taxon>
        <taxon>Salicaceae</taxon>
        <taxon>Saliceae</taxon>
        <taxon>Salix</taxon>
    </lineage>
</organism>
<gene>
    <name evidence="2" type="ORF">OIU84_010461</name>
</gene>
<sequence>MRKKAATKLKNFEELRQELVLALKAKLPATSTSPPPLLSKGIQPMTEDEAHASKFFFSSPMSGMYANDCLVLHESHAQPIVQEEVAMAVAFLGSGSPLQLSSGTTTMAVSRQHDSSPPRAKENEVSPFNDVDGVVVSAKGKERVCAVSLQLQATADHGASVLGRFDSSSCITKGMDGSVLSSSSSFARKNGCDWGWVCYNGSCPHSAANDSRPWQLWLLLFSFPS</sequence>
<feature type="compositionally biased region" description="Basic and acidic residues" evidence="1">
    <location>
        <begin position="111"/>
        <end position="124"/>
    </location>
</feature>
<dbReference type="Proteomes" id="UP001162972">
    <property type="component" value="Chromosome 6"/>
</dbReference>
<name>A0AAD6JKS6_9ROSI</name>
<keyword evidence="3" id="KW-1185">Reference proteome</keyword>
<evidence type="ECO:0000313" key="3">
    <source>
        <dbReference type="Proteomes" id="UP001162972"/>
    </source>
</evidence>
<accession>A0AAD6JKS6</accession>
<dbReference type="EMBL" id="JAPFFJ010000016">
    <property type="protein sequence ID" value="KAJ6406951.1"/>
    <property type="molecule type" value="Genomic_DNA"/>
</dbReference>
<evidence type="ECO:0000256" key="1">
    <source>
        <dbReference type="SAM" id="MobiDB-lite"/>
    </source>
</evidence>
<reference evidence="2 3" key="1">
    <citation type="journal article" date="2023" name="Int. J. Mol. Sci.">
        <title>De Novo Assembly and Annotation of 11 Diverse Shrub Willow (Salix) Genomes Reveals Novel Gene Organization in Sex-Linked Regions.</title>
        <authorList>
            <person name="Hyden B."/>
            <person name="Feng K."/>
            <person name="Yates T.B."/>
            <person name="Jawdy S."/>
            <person name="Cereghino C."/>
            <person name="Smart L.B."/>
            <person name="Muchero W."/>
        </authorList>
    </citation>
    <scope>NUCLEOTIDE SEQUENCE [LARGE SCALE GENOMIC DNA]</scope>
    <source>
        <tissue evidence="2">Shoot tip</tissue>
    </source>
</reference>
<evidence type="ECO:0000313" key="2">
    <source>
        <dbReference type="EMBL" id="KAJ6406951.1"/>
    </source>
</evidence>